<reference evidence="10 11" key="1">
    <citation type="submission" date="2023-04" db="EMBL/GenBank/DDBJ databases">
        <title>Genome Sequence of Selenomonas sputigena ATCC 33150.</title>
        <authorList>
            <person name="Miller D.P."/>
            <person name="Anvari S."/>
            <person name="Polson S.W."/>
            <person name="Macdonald M."/>
            <person name="Mcdowell J.V."/>
        </authorList>
    </citation>
    <scope>NUCLEOTIDE SEQUENCE [LARGE SCALE GENOMIC DNA]</scope>
    <source>
        <strain evidence="10 11">ATCC 33150</strain>
    </source>
</reference>
<keyword evidence="6 8" id="KW-1133">Transmembrane helix</keyword>
<name>A0ABV3X791_9FIRM</name>
<evidence type="ECO:0000313" key="10">
    <source>
        <dbReference type="EMBL" id="MEX5286065.1"/>
    </source>
</evidence>
<comment type="caution">
    <text evidence="10">The sequence shown here is derived from an EMBL/GenBank/DDBJ whole genome shotgun (WGS) entry which is preliminary data.</text>
</comment>
<dbReference type="Pfam" id="PF12698">
    <property type="entry name" value="ABC2_membrane_3"/>
    <property type="match status" value="1"/>
</dbReference>
<dbReference type="PRINTS" id="PR00164">
    <property type="entry name" value="ABC2TRNSPORT"/>
</dbReference>
<dbReference type="PANTHER" id="PTHR30294">
    <property type="entry name" value="MEMBRANE COMPONENT OF ABC TRANSPORTER YHHJ-RELATED"/>
    <property type="match status" value="1"/>
</dbReference>
<dbReference type="InterPro" id="IPR047817">
    <property type="entry name" value="ABC2_TM_bact-type"/>
</dbReference>
<dbReference type="InterPro" id="IPR013525">
    <property type="entry name" value="ABC2_TM"/>
</dbReference>
<feature type="transmembrane region" description="Helical" evidence="8">
    <location>
        <begin position="33"/>
        <end position="50"/>
    </location>
</feature>
<dbReference type="Proteomes" id="UP001559623">
    <property type="component" value="Unassembled WGS sequence"/>
</dbReference>
<dbReference type="EMBL" id="JARVLH010000007">
    <property type="protein sequence ID" value="MEX5286065.1"/>
    <property type="molecule type" value="Genomic_DNA"/>
</dbReference>
<feature type="transmembrane region" description="Helical" evidence="8">
    <location>
        <begin position="263"/>
        <end position="283"/>
    </location>
</feature>
<keyword evidence="7 8" id="KW-0472">Membrane</keyword>
<comment type="subcellular location">
    <subcellularLocation>
        <location evidence="1 8">Cell membrane</location>
        <topology evidence="1 8">Multi-pass membrane protein</topology>
    </subcellularLocation>
</comment>
<evidence type="ECO:0000256" key="6">
    <source>
        <dbReference type="ARBA" id="ARBA00022989"/>
    </source>
</evidence>
<sequence>MTALQKLLRFFAPIYYLGQKELLSMLKDPRMRLALVMPVLIQGFLFGYVANYNLDSVPYAVVDASRSEASRSLIAHFDGSPAFSRVAVLAVPSDIEALVDAESIRMAIVIPSDFERRLSRGEAAPIEIITDGRNALVSTLATGYAGAIVTRWNNERLGLRPAVSLTIRTWYNENQITRWTFLPSLIAMISFVQVIMLSGLSVAREREQGTFDQLLVTPLSTKEILVGKAIPPMLIGLMQSTLLLLLCLFWFEIPFSGSFATLYLTLFLFILSSTGIGLSISAIARNMQQVLVYTFVLLLPLVLLSGIATPVANMPPPLRLLTHIDPLRFAVEAIRRIYLEGAVAADLIGDYIPLLCIAAVTLPFAMWLFRNRAI</sequence>
<dbReference type="InterPro" id="IPR051449">
    <property type="entry name" value="ABC-2_transporter_component"/>
</dbReference>
<evidence type="ECO:0000256" key="7">
    <source>
        <dbReference type="ARBA" id="ARBA00023136"/>
    </source>
</evidence>
<evidence type="ECO:0000313" key="11">
    <source>
        <dbReference type="Proteomes" id="UP001559623"/>
    </source>
</evidence>
<keyword evidence="3 8" id="KW-0813">Transport</keyword>
<evidence type="ECO:0000256" key="5">
    <source>
        <dbReference type="ARBA" id="ARBA00022692"/>
    </source>
</evidence>
<evidence type="ECO:0000256" key="2">
    <source>
        <dbReference type="ARBA" id="ARBA00007783"/>
    </source>
</evidence>
<evidence type="ECO:0000256" key="4">
    <source>
        <dbReference type="ARBA" id="ARBA00022475"/>
    </source>
</evidence>
<feature type="domain" description="ABC transmembrane type-2" evidence="9">
    <location>
        <begin position="126"/>
        <end position="372"/>
    </location>
</feature>
<comment type="similarity">
    <text evidence="2 8">Belongs to the ABC-2 integral membrane protein family.</text>
</comment>
<accession>A0ABV3X791</accession>
<evidence type="ECO:0000256" key="8">
    <source>
        <dbReference type="RuleBase" id="RU361157"/>
    </source>
</evidence>
<keyword evidence="4 8" id="KW-1003">Cell membrane</keyword>
<dbReference type="InterPro" id="IPR000412">
    <property type="entry name" value="ABC_2_transport"/>
</dbReference>
<protein>
    <recommendedName>
        <fullName evidence="8">Transport permease protein</fullName>
    </recommendedName>
</protein>
<dbReference type="RefSeq" id="WP_368847781.1">
    <property type="nucleotide sequence ID" value="NZ_CP194411.1"/>
</dbReference>
<evidence type="ECO:0000256" key="3">
    <source>
        <dbReference type="ARBA" id="ARBA00022448"/>
    </source>
</evidence>
<proteinExistence type="inferred from homology"/>
<keyword evidence="11" id="KW-1185">Reference proteome</keyword>
<feature type="transmembrane region" description="Helical" evidence="8">
    <location>
        <begin position="224"/>
        <end position="251"/>
    </location>
</feature>
<evidence type="ECO:0000256" key="1">
    <source>
        <dbReference type="ARBA" id="ARBA00004651"/>
    </source>
</evidence>
<gene>
    <name evidence="10" type="ORF">QCO44_10555</name>
</gene>
<feature type="transmembrane region" description="Helical" evidence="8">
    <location>
        <begin position="181"/>
        <end position="203"/>
    </location>
</feature>
<evidence type="ECO:0000259" key="9">
    <source>
        <dbReference type="PROSITE" id="PS51012"/>
    </source>
</evidence>
<keyword evidence="5 8" id="KW-0812">Transmembrane</keyword>
<feature type="transmembrane region" description="Helical" evidence="8">
    <location>
        <begin position="351"/>
        <end position="369"/>
    </location>
</feature>
<organism evidence="10 11">
    <name type="scientific">Selenomonas sputigena</name>
    <dbReference type="NCBI Taxonomy" id="69823"/>
    <lineage>
        <taxon>Bacteria</taxon>
        <taxon>Bacillati</taxon>
        <taxon>Bacillota</taxon>
        <taxon>Negativicutes</taxon>
        <taxon>Selenomonadales</taxon>
        <taxon>Selenomonadaceae</taxon>
        <taxon>Selenomonas</taxon>
    </lineage>
</organism>
<dbReference type="PANTHER" id="PTHR30294:SF44">
    <property type="entry name" value="MULTIDRUG ABC TRANSPORTER PERMEASE YBHR-RELATED"/>
    <property type="match status" value="1"/>
</dbReference>
<dbReference type="PROSITE" id="PS51012">
    <property type="entry name" value="ABC_TM2"/>
    <property type="match status" value="1"/>
</dbReference>
<dbReference type="Gene3D" id="3.40.1710.10">
    <property type="entry name" value="abc type-2 transporter like domain"/>
    <property type="match status" value="1"/>
</dbReference>
<feature type="transmembrane region" description="Helical" evidence="8">
    <location>
        <begin position="290"/>
        <end position="312"/>
    </location>
</feature>